<evidence type="ECO:0000313" key="2">
    <source>
        <dbReference type="Proteomes" id="UP000750334"/>
    </source>
</evidence>
<keyword evidence="2" id="KW-1185">Reference proteome</keyword>
<dbReference type="Proteomes" id="UP000750334">
    <property type="component" value="Unassembled WGS sequence"/>
</dbReference>
<sequence length="260" mass="29929">MINDAHNYYKGKKYRELFKEIIHKTKRNSIRKTESDYSLDSFKRIINEYLLNLLKNPSFYISVEYDDRKGNNGLSYSAVIFNFYSLNGRKHDFSAGFEGVQGRTKKHHRLLLQRKVSEYEANELWLNTCTDNASNTSGSTSDLDRDEYPLLSGHVGCLAHIINLISESMIKCIVNMEFVDDSEIPIEEEDKGVEELGNSIRKITIPDILNDPFDGKAPQIIQKLIALNNEIRRSDKKLKLFDIQVSKRTQNTARCVGILN</sequence>
<protein>
    <submittedName>
        <fullName evidence="1">Uncharacterized protein</fullName>
    </submittedName>
</protein>
<dbReference type="EMBL" id="PUHR01000196">
    <property type="protein sequence ID" value="KAG0659237.1"/>
    <property type="molecule type" value="Genomic_DNA"/>
</dbReference>
<comment type="caution">
    <text evidence="1">The sequence shown here is derived from an EMBL/GenBank/DDBJ whole genome shotgun (WGS) entry which is preliminary data.</text>
</comment>
<proteinExistence type="predicted"/>
<dbReference type="AlphaFoldDB" id="A0A9P7B4I2"/>
<accession>A0A9P7B4I2</accession>
<organism evidence="1 2">
    <name type="scientific">Maudiozyma exigua</name>
    <name type="common">Yeast</name>
    <name type="synonym">Kazachstania exigua</name>
    <dbReference type="NCBI Taxonomy" id="34358"/>
    <lineage>
        <taxon>Eukaryota</taxon>
        <taxon>Fungi</taxon>
        <taxon>Dikarya</taxon>
        <taxon>Ascomycota</taxon>
        <taxon>Saccharomycotina</taxon>
        <taxon>Saccharomycetes</taxon>
        <taxon>Saccharomycetales</taxon>
        <taxon>Saccharomycetaceae</taxon>
        <taxon>Maudiozyma</taxon>
    </lineage>
</organism>
<gene>
    <name evidence="1" type="ORF">C6P45_001888</name>
</gene>
<evidence type="ECO:0000313" key="1">
    <source>
        <dbReference type="EMBL" id="KAG0659237.1"/>
    </source>
</evidence>
<dbReference type="InterPro" id="IPR012337">
    <property type="entry name" value="RNaseH-like_sf"/>
</dbReference>
<dbReference type="SUPFAM" id="SSF53098">
    <property type="entry name" value="Ribonuclease H-like"/>
    <property type="match status" value="1"/>
</dbReference>
<name>A0A9P7B4I2_MAUEX</name>
<reference evidence="1 2" key="1">
    <citation type="submission" date="2020-11" db="EMBL/GenBank/DDBJ databases">
        <title>Kefir isolates.</title>
        <authorList>
            <person name="Marcisauskas S."/>
            <person name="Kim Y."/>
            <person name="Blasche S."/>
        </authorList>
    </citation>
    <scope>NUCLEOTIDE SEQUENCE [LARGE SCALE GENOMIC DNA]</scope>
    <source>
        <strain evidence="1 2">OG2</strain>
    </source>
</reference>